<dbReference type="PATRIC" id="fig|821.40.peg.2404"/>
<evidence type="ECO:0000256" key="1">
    <source>
        <dbReference type="SAM" id="SignalP"/>
    </source>
</evidence>
<feature type="chain" id="PRO_5006050518" description="DUF4923 domain-containing protein" evidence="1">
    <location>
        <begin position="34"/>
        <end position="208"/>
    </location>
</feature>
<evidence type="ECO:0000259" key="2">
    <source>
        <dbReference type="Pfam" id="PF16270"/>
    </source>
</evidence>
<sequence length="208" mass="22697">MSLNIIVIKYMKKKNVFKWWGVVLILSMCSVHAEAQDLKSVLTGVAKAVIGNKATTAHSIVGTWTYQAPECQFESDQLLAKAGGEIAAKEVEEKLQTIYDKIGLAGIKYIFKEDGTYSYILKKRTVSGTYVFDDEAKTITMKNKLGIQTVAYVTVTGNSMSLVFNADKLMSILKVITGAASKVNSTAATLNSVAEAYDGLMLGFELKK</sequence>
<dbReference type="EMBL" id="CP013020">
    <property type="protein sequence ID" value="ALK84607.1"/>
    <property type="molecule type" value="Genomic_DNA"/>
</dbReference>
<feature type="signal peptide" evidence="1">
    <location>
        <begin position="1"/>
        <end position="33"/>
    </location>
</feature>
<evidence type="ECO:0000313" key="4">
    <source>
        <dbReference type="Proteomes" id="UP000061587"/>
    </source>
</evidence>
<name>A0A0P0M2R3_PHOVU</name>
<accession>A0A0P0M2R3</accession>
<protein>
    <recommendedName>
        <fullName evidence="2">DUF4923 domain-containing protein</fullName>
    </recommendedName>
</protein>
<dbReference type="InterPro" id="IPR032575">
    <property type="entry name" value="DUF4923"/>
</dbReference>
<keyword evidence="1" id="KW-0732">Signal</keyword>
<feature type="domain" description="DUF4923" evidence="2">
    <location>
        <begin position="41"/>
        <end position="208"/>
    </location>
</feature>
<dbReference type="Pfam" id="PF16270">
    <property type="entry name" value="DUF4923"/>
    <property type="match status" value="1"/>
</dbReference>
<reference evidence="4" key="1">
    <citation type="submission" date="2015-10" db="EMBL/GenBank/DDBJ databases">
        <title>Extensive mobilome-driven genome diversification in gut-associated Bacteroides vulgatus mpk.</title>
        <authorList>
            <person name="Beier S."/>
            <person name="Lange A."/>
            <person name="Huson D.H."/>
            <person name="Frick J.-S."/>
            <person name="Autenrieth I.B."/>
        </authorList>
    </citation>
    <scope>NUCLEOTIDE SEQUENCE [LARGE SCALE GENOMIC DNA]</scope>
    <source>
        <strain evidence="4">mpk</strain>
    </source>
</reference>
<organism evidence="3 4">
    <name type="scientific">Phocaeicola vulgatus</name>
    <name type="common">Bacteroides vulgatus</name>
    <dbReference type="NCBI Taxonomy" id="821"/>
    <lineage>
        <taxon>Bacteria</taxon>
        <taxon>Pseudomonadati</taxon>
        <taxon>Bacteroidota</taxon>
        <taxon>Bacteroidia</taxon>
        <taxon>Bacteroidales</taxon>
        <taxon>Bacteroidaceae</taxon>
        <taxon>Phocaeicola</taxon>
    </lineage>
</organism>
<reference evidence="3 4" key="2">
    <citation type="journal article" date="2016" name="Genome Biol. Evol.">
        <title>Extensive mobilome-driven genome diversification in mouse gut-associated Bacteroides vulgatus mpk.</title>
        <authorList>
            <person name="Lange A."/>
            <person name="Beier S."/>
            <person name="Steimle A."/>
            <person name="Autenrieth I.B."/>
            <person name="Huson D.H."/>
            <person name="Frick J.S."/>
        </authorList>
    </citation>
    <scope>NUCLEOTIDE SEQUENCE [LARGE SCALE GENOMIC DNA]</scope>
    <source>
        <strain evidence="4">mpk</strain>
    </source>
</reference>
<evidence type="ECO:0000313" key="3">
    <source>
        <dbReference type="EMBL" id="ALK84607.1"/>
    </source>
</evidence>
<dbReference type="Proteomes" id="UP000061587">
    <property type="component" value="Chromosome"/>
</dbReference>
<dbReference type="AlphaFoldDB" id="A0A0P0M2R3"/>
<gene>
    <name evidence="3" type="ORF">BvMPK_2005</name>
</gene>
<proteinExistence type="predicted"/>